<dbReference type="AlphaFoldDB" id="A0A2T4HPD0"/>
<comment type="function">
    <text evidence="3">Flagellin is the subunit protein which polymerizes to form the filaments of bacterial flagella.</text>
</comment>
<accession>A0A2T4HPD0</accession>
<sequence length="296" mass="30405">MALSVNTNVGAMAALQSLTSTNRSLETTQSRITTGLNVASTKDDSAKYTVAQTLRGDLGKLSAVTSSLNNAKSVTDTAIAGAEQISDLLNQMKSKALEASDAGLDDDSRVAITKDLLALKQQVSTIIDGSDFNGTNILKGDGSATAQGVSALQSIASGASALTVDNQGYTTKATTALGDLTDDTDFAGIDTSDPTNITAAAFSTATTGVIDKLDAFFGEVQDSLSTLGASSRKIEGQLSFNSKLTDVVTSGIGNLVDADLAKESAKLQALQVQQQLGVQALSIANQAPQTILSLFR</sequence>
<comment type="subcellular location">
    <subcellularLocation>
        <location evidence="3">Secreted</location>
    </subcellularLocation>
    <subcellularLocation>
        <location evidence="3">Bacterial flagellum</location>
    </subcellularLocation>
</comment>
<dbReference type="Pfam" id="PF00700">
    <property type="entry name" value="Flagellin_C"/>
    <property type="match status" value="1"/>
</dbReference>
<organism evidence="6 7">
    <name type="scientific">Edaphosphingomonas fennica</name>
    <dbReference type="NCBI Taxonomy" id="114404"/>
    <lineage>
        <taxon>Bacteria</taxon>
        <taxon>Pseudomonadati</taxon>
        <taxon>Pseudomonadota</taxon>
        <taxon>Alphaproteobacteria</taxon>
        <taxon>Sphingomonadales</taxon>
        <taxon>Rhizorhabdaceae</taxon>
        <taxon>Edaphosphingomonas</taxon>
    </lineage>
</organism>
<dbReference type="Proteomes" id="UP000241206">
    <property type="component" value="Unassembled WGS sequence"/>
</dbReference>
<evidence type="ECO:0000313" key="7">
    <source>
        <dbReference type="Proteomes" id="UP000241206"/>
    </source>
</evidence>
<protein>
    <recommendedName>
        <fullName evidence="3">Flagellin</fullName>
    </recommendedName>
</protein>
<dbReference type="InterPro" id="IPR001492">
    <property type="entry name" value="Flagellin"/>
</dbReference>
<proteinExistence type="inferred from homology"/>
<dbReference type="RefSeq" id="WP_015458122.1">
    <property type="nucleotide sequence ID" value="NZ_PHHF01000071.1"/>
</dbReference>
<dbReference type="InterPro" id="IPR001029">
    <property type="entry name" value="Flagellin_N"/>
</dbReference>
<keyword evidence="6" id="KW-0966">Cell projection</keyword>
<dbReference type="GO" id="GO:0009288">
    <property type="term" value="C:bacterial-type flagellum"/>
    <property type="evidence" value="ECO:0007669"/>
    <property type="project" value="UniProtKB-SubCell"/>
</dbReference>
<dbReference type="PANTHER" id="PTHR42792:SF2">
    <property type="entry name" value="FLAGELLIN"/>
    <property type="match status" value="1"/>
</dbReference>
<keyword evidence="6" id="KW-0282">Flagellum</keyword>
<dbReference type="PANTHER" id="PTHR42792">
    <property type="entry name" value="FLAGELLIN"/>
    <property type="match status" value="1"/>
</dbReference>
<keyword evidence="7" id="KW-1185">Reference proteome</keyword>
<name>A0A2T4HPD0_9SPHN</name>
<evidence type="ECO:0000256" key="2">
    <source>
        <dbReference type="ARBA" id="ARBA00023143"/>
    </source>
</evidence>
<gene>
    <name evidence="6" type="ORF">CV103_16855</name>
</gene>
<dbReference type="GO" id="GO:0005576">
    <property type="term" value="C:extracellular region"/>
    <property type="evidence" value="ECO:0007669"/>
    <property type="project" value="UniProtKB-SubCell"/>
</dbReference>
<keyword evidence="2 3" id="KW-0975">Bacterial flagellum</keyword>
<evidence type="ECO:0000259" key="4">
    <source>
        <dbReference type="Pfam" id="PF00669"/>
    </source>
</evidence>
<feature type="domain" description="Flagellin C-terminal" evidence="5">
    <location>
        <begin position="211"/>
        <end position="295"/>
    </location>
</feature>
<comment type="similarity">
    <text evidence="1 3">Belongs to the bacterial flagellin family.</text>
</comment>
<dbReference type="InterPro" id="IPR046358">
    <property type="entry name" value="Flagellin_C"/>
</dbReference>
<dbReference type="Gene3D" id="1.20.1330.10">
    <property type="entry name" value="f41 fragment of flagellin, N-terminal domain"/>
    <property type="match status" value="1"/>
</dbReference>
<feature type="domain" description="Flagellin N-terminal" evidence="4">
    <location>
        <begin position="5"/>
        <end position="140"/>
    </location>
</feature>
<comment type="caution">
    <text evidence="6">The sequence shown here is derived from an EMBL/GenBank/DDBJ whole genome shotgun (WGS) entry which is preliminary data.</text>
</comment>
<evidence type="ECO:0000256" key="1">
    <source>
        <dbReference type="ARBA" id="ARBA00005709"/>
    </source>
</evidence>
<dbReference type="SUPFAM" id="SSF64518">
    <property type="entry name" value="Phase 1 flagellin"/>
    <property type="match status" value="1"/>
</dbReference>
<reference evidence="6 7" key="1">
    <citation type="submission" date="2017-11" db="EMBL/GenBank/DDBJ databases">
        <title>Sphingomonas oleivorans sp. nov., isolated from oil-contaminated soil.</title>
        <authorList>
            <person name="Wang L."/>
            <person name="Chen L."/>
        </authorList>
    </citation>
    <scope>NUCLEOTIDE SEQUENCE [LARGE SCALE GENOMIC DNA]</scope>
    <source>
        <strain evidence="6 7">K101</strain>
    </source>
</reference>
<dbReference type="EMBL" id="PHHF01000071">
    <property type="protein sequence ID" value="PTD17661.1"/>
    <property type="molecule type" value="Genomic_DNA"/>
</dbReference>
<keyword evidence="3" id="KW-0964">Secreted</keyword>
<evidence type="ECO:0000313" key="6">
    <source>
        <dbReference type="EMBL" id="PTD17661.1"/>
    </source>
</evidence>
<evidence type="ECO:0000259" key="5">
    <source>
        <dbReference type="Pfam" id="PF00700"/>
    </source>
</evidence>
<keyword evidence="6" id="KW-0969">Cilium</keyword>
<dbReference type="Pfam" id="PF00669">
    <property type="entry name" value="Flagellin_N"/>
    <property type="match status" value="1"/>
</dbReference>
<dbReference type="GO" id="GO:0005198">
    <property type="term" value="F:structural molecule activity"/>
    <property type="evidence" value="ECO:0007669"/>
    <property type="project" value="UniProtKB-UniRule"/>
</dbReference>
<evidence type="ECO:0000256" key="3">
    <source>
        <dbReference type="RuleBase" id="RU362073"/>
    </source>
</evidence>